<feature type="transmembrane region" description="Helical" evidence="8">
    <location>
        <begin position="309"/>
        <end position="327"/>
    </location>
</feature>
<evidence type="ECO:0000256" key="1">
    <source>
        <dbReference type="ARBA" id="ARBA00004651"/>
    </source>
</evidence>
<dbReference type="AlphaFoldDB" id="A0A4Q7UZK3"/>
<dbReference type="OrthoDB" id="9786339at2"/>
<dbReference type="GO" id="GO:0005886">
    <property type="term" value="C:plasma membrane"/>
    <property type="evidence" value="ECO:0007669"/>
    <property type="project" value="UniProtKB-SubCell"/>
</dbReference>
<evidence type="ECO:0000256" key="6">
    <source>
        <dbReference type="ARBA" id="ARBA00022989"/>
    </source>
</evidence>
<feature type="transmembrane region" description="Helical" evidence="8">
    <location>
        <begin position="358"/>
        <end position="378"/>
    </location>
</feature>
<evidence type="ECO:0000256" key="3">
    <source>
        <dbReference type="ARBA" id="ARBA00022692"/>
    </source>
</evidence>
<reference evidence="9 10" key="1">
    <citation type="submission" date="2019-02" db="EMBL/GenBank/DDBJ databases">
        <title>Sequencing the genomes of 1000 actinobacteria strains.</title>
        <authorList>
            <person name="Klenk H.-P."/>
        </authorList>
    </citation>
    <scope>NUCLEOTIDE SEQUENCE [LARGE SCALE GENOMIC DNA]</scope>
    <source>
        <strain evidence="9 10">DSM 45779</strain>
    </source>
</reference>
<feature type="transmembrane region" description="Helical" evidence="8">
    <location>
        <begin position="218"/>
        <end position="243"/>
    </location>
</feature>
<organism evidence="9 10">
    <name type="scientific">Pseudonocardia sediminis</name>
    <dbReference type="NCBI Taxonomy" id="1397368"/>
    <lineage>
        <taxon>Bacteria</taxon>
        <taxon>Bacillati</taxon>
        <taxon>Actinomycetota</taxon>
        <taxon>Actinomycetes</taxon>
        <taxon>Pseudonocardiales</taxon>
        <taxon>Pseudonocardiaceae</taxon>
        <taxon>Pseudonocardia</taxon>
    </lineage>
</organism>
<evidence type="ECO:0000256" key="2">
    <source>
        <dbReference type="ARBA" id="ARBA00022475"/>
    </source>
</evidence>
<keyword evidence="10" id="KW-1185">Reference proteome</keyword>
<keyword evidence="3 8" id="KW-0812">Transmembrane</keyword>
<keyword evidence="6 8" id="KW-1133">Transmembrane helix</keyword>
<evidence type="ECO:0000256" key="7">
    <source>
        <dbReference type="ARBA" id="ARBA00023136"/>
    </source>
</evidence>
<feature type="transmembrane region" description="Helical" evidence="8">
    <location>
        <begin position="423"/>
        <end position="444"/>
    </location>
</feature>
<evidence type="ECO:0000313" key="9">
    <source>
        <dbReference type="EMBL" id="RZT85639.1"/>
    </source>
</evidence>
<evidence type="ECO:0000256" key="8">
    <source>
        <dbReference type="SAM" id="Phobius"/>
    </source>
</evidence>
<comment type="subcellular location">
    <subcellularLocation>
        <location evidence="1">Cell membrane</location>
        <topology evidence="1">Multi-pass membrane protein</topology>
    </subcellularLocation>
</comment>
<protein>
    <submittedName>
        <fullName evidence="9">Putative peptidoglycan lipid II flippase</fullName>
    </submittedName>
</protein>
<accession>A0A4Q7UZK3</accession>
<keyword evidence="7 8" id="KW-0472">Membrane</keyword>
<feature type="transmembrane region" description="Helical" evidence="8">
    <location>
        <begin position="264"/>
        <end position="289"/>
    </location>
</feature>
<dbReference type="EMBL" id="SHKL01000001">
    <property type="protein sequence ID" value="RZT85639.1"/>
    <property type="molecule type" value="Genomic_DNA"/>
</dbReference>
<feature type="transmembrane region" description="Helical" evidence="8">
    <location>
        <begin position="46"/>
        <end position="63"/>
    </location>
</feature>
<feature type="transmembrane region" description="Helical" evidence="8">
    <location>
        <begin position="517"/>
        <end position="535"/>
    </location>
</feature>
<dbReference type="GO" id="GO:0015648">
    <property type="term" value="F:lipid-linked peptidoglycan transporter activity"/>
    <property type="evidence" value="ECO:0007669"/>
    <property type="project" value="TreeGrafter"/>
</dbReference>
<feature type="transmembrane region" description="Helical" evidence="8">
    <location>
        <begin position="108"/>
        <end position="131"/>
    </location>
</feature>
<comment type="caution">
    <text evidence="9">The sequence shown here is derived from an EMBL/GenBank/DDBJ whole genome shotgun (WGS) entry which is preliminary data.</text>
</comment>
<dbReference type="Proteomes" id="UP000291591">
    <property type="component" value="Unassembled WGS sequence"/>
</dbReference>
<feature type="transmembrane region" description="Helical" evidence="8">
    <location>
        <begin position="177"/>
        <end position="198"/>
    </location>
</feature>
<evidence type="ECO:0000313" key="10">
    <source>
        <dbReference type="Proteomes" id="UP000291591"/>
    </source>
</evidence>
<dbReference type="Pfam" id="PF03023">
    <property type="entry name" value="MurJ"/>
    <property type="match status" value="1"/>
</dbReference>
<evidence type="ECO:0000256" key="4">
    <source>
        <dbReference type="ARBA" id="ARBA00022960"/>
    </source>
</evidence>
<feature type="transmembrane region" description="Helical" evidence="8">
    <location>
        <begin position="143"/>
        <end position="165"/>
    </location>
</feature>
<dbReference type="GO" id="GO:0008360">
    <property type="term" value="P:regulation of cell shape"/>
    <property type="evidence" value="ECO:0007669"/>
    <property type="project" value="UniProtKB-KW"/>
</dbReference>
<feature type="transmembrane region" description="Helical" evidence="8">
    <location>
        <begin position="390"/>
        <end position="416"/>
    </location>
</feature>
<gene>
    <name evidence="9" type="ORF">EV383_2515</name>
</gene>
<proteinExistence type="predicted"/>
<dbReference type="PANTHER" id="PTHR47019">
    <property type="entry name" value="LIPID II FLIPPASE MURJ"/>
    <property type="match status" value="1"/>
</dbReference>
<evidence type="ECO:0000256" key="5">
    <source>
        <dbReference type="ARBA" id="ARBA00022984"/>
    </source>
</evidence>
<feature type="transmembrane region" description="Helical" evidence="8">
    <location>
        <begin position="450"/>
        <end position="472"/>
    </location>
</feature>
<keyword evidence="2" id="KW-1003">Cell membrane</keyword>
<keyword evidence="4" id="KW-0133">Cell shape</keyword>
<dbReference type="PANTHER" id="PTHR47019:SF1">
    <property type="entry name" value="LIPID II FLIPPASE MURJ"/>
    <property type="match status" value="1"/>
</dbReference>
<dbReference type="GO" id="GO:0034204">
    <property type="term" value="P:lipid translocation"/>
    <property type="evidence" value="ECO:0007669"/>
    <property type="project" value="TreeGrafter"/>
</dbReference>
<dbReference type="GO" id="GO:0009252">
    <property type="term" value="P:peptidoglycan biosynthetic process"/>
    <property type="evidence" value="ECO:0007669"/>
    <property type="project" value="UniProtKB-KW"/>
</dbReference>
<dbReference type="InterPro" id="IPR004268">
    <property type="entry name" value="MurJ"/>
</dbReference>
<feature type="transmembrane region" description="Helical" evidence="8">
    <location>
        <begin position="69"/>
        <end position="88"/>
    </location>
</feature>
<name>A0A4Q7UZK3_PSEST</name>
<dbReference type="InterPro" id="IPR051050">
    <property type="entry name" value="Lipid_II_flippase_MurJ/MviN"/>
</dbReference>
<keyword evidence="5" id="KW-0573">Peptidoglycan synthesis</keyword>
<sequence>MTARRADSAGSAACGVRPDEGGLRQVSWLAAGTALSRATGFVRTSVWAAALGLYTVGSAFSIANTVPTVLYTLLAGGAVSAVFVPQLVRALNRGEAEGAAYADRLLTVIIVVLGPATIGAVFAAPVLAGLYAGKGWSRAELDLAAAFLAWCLPQVFFYGVFGVLSQVLQARGRPGPMMWAPIANNVIAIAVGVVFLVYGSAETGPQPDAVASISTTEIALLGGGASLGVVVQALILVPALRTVGYRFRPRLDLRGSGLGRSARLAVWTLVFVAANQVAYSVTVVIANTAGKAAEGSAQWAAGLPTYTNAYMIMLVSHALVAVSLANARTRSMSDASVRGRAAEAGVAVGRSLRDAGRVLVPVAAATAVMAPTVTRLLFPGNPVPDTLYMGLVLACFAPSIVIYSAQFLVVRGLYVLEDTRRPALVQLLITGLQILLAVLAGSVLPPEWVVAGLAASFALAYLAGLVLSVRLLHRATGEPGLRGLAVSYGQNLIAALPAAGAAWIISRLVVEQWGPGLIAGAVALLSGAIVFCAGYKTVSQVFENAVHGENAP</sequence>
<feature type="transmembrane region" description="Helical" evidence="8">
    <location>
        <begin position="484"/>
        <end position="505"/>
    </location>
</feature>